<evidence type="ECO:0000313" key="2">
    <source>
        <dbReference type="EMBL" id="BDY31039.1"/>
    </source>
</evidence>
<dbReference type="InterPro" id="IPR011747">
    <property type="entry name" value="CHP02241"/>
</dbReference>
<evidence type="ECO:0000313" key="4">
    <source>
        <dbReference type="Proteomes" id="UP001241092"/>
    </source>
</evidence>
<dbReference type="Proteomes" id="UP001241092">
    <property type="component" value="Chromosome"/>
</dbReference>
<sequence length="163" mass="18812">MATRFQEAERNDPFRNFNFRIVIDGDEVAACRKMSMLEVSVNTVKFRAGNNRTTVEEMLPGRVEYKPVVFESGLTNDETFEAWARQLMDQDAQAEPRAAEPNFRREVEIRVLDIDNITVVRKYVLHRAWPSKYTAMSDLVGDGNDTIIETLELTHQGFERIPV</sequence>
<gene>
    <name evidence="2" type="ORF">hbim_04991</name>
    <name evidence="1" type="ORF">MMAGJ_54960</name>
</gene>
<dbReference type="PANTHER" id="PTHR38009">
    <property type="entry name" value="CONSERVED HYPOTHETICAL PHAGE TAIL PROTEIN"/>
    <property type="match status" value="1"/>
</dbReference>
<evidence type="ECO:0000313" key="3">
    <source>
        <dbReference type="Proteomes" id="UP000465622"/>
    </source>
</evidence>
<dbReference type="EMBL" id="AP022567">
    <property type="protein sequence ID" value="BBX36214.1"/>
    <property type="molecule type" value="Genomic_DNA"/>
</dbReference>
<dbReference type="PANTHER" id="PTHR38009:SF1">
    <property type="entry name" value="CONSERVED HYPOTHETICAL PHAGE TAIL PROTEIN"/>
    <property type="match status" value="1"/>
</dbReference>
<name>A0AAI8TY83_MYCME</name>
<evidence type="ECO:0000313" key="1">
    <source>
        <dbReference type="EMBL" id="BBX36214.1"/>
    </source>
</evidence>
<dbReference type="Proteomes" id="UP000465622">
    <property type="component" value="Chromosome"/>
</dbReference>
<dbReference type="AlphaFoldDB" id="A0AAI8TY83"/>
<dbReference type="GO" id="GO:0005198">
    <property type="term" value="F:structural molecule activity"/>
    <property type="evidence" value="ECO:0007669"/>
    <property type="project" value="InterPro"/>
</dbReference>
<organism evidence="2 4">
    <name type="scientific">Mycolicibacterium mageritense</name>
    <name type="common">Mycobacterium mageritense</name>
    <dbReference type="NCBI Taxonomy" id="53462"/>
    <lineage>
        <taxon>Bacteria</taxon>
        <taxon>Bacillati</taxon>
        <taxon>Actinomycetota</taxon>
        <taxon>Actinomycetes</taxon>
        <taxon>Mycobacteriales</taxon>
        <taxon>Mycobacteriaceae</taxon>
        <taxon>Mycolicibacterium</taxon>
    </lineage>
</organism>
<dbReference type="InterPro" id="IPR010667">
    <property type="entry name" value="Phage_T4_Gp19"/>
</dbReference>
<reference evidence="1 3" key="1">
    <citation type="journal article" date="2019" name="Emerg. Microbes Infect.">
        <title>Comprehensive subspecies identification of 175 nontuberculous mycobacteria species based on 7547 genomic profiles.</title>
        <authorList>
            <person name="Matsumoto Y."/>
            <person name="Kinjo T."/>
            <person name="Motooka D."/>
            <person name="Nabeya D."/>
            <person name="Jung N."/>
            <person name="Uechi K."/>
            <person name="Horii T."/>
            <person name="Iida T."/>
            <person name="Fujita J."/>
            <person name="Nakamura S."/>
        </authorList>
    </citation>
    <scope>NUCLEOTIDE SEQUENCE [LARGE SCALE GENOMIC DNA]</scope>
    <source>
        <strain evidence="1 3">JCM 12375</strain>
    </source>
</reference>
<keyword evidence="3" id="KW-1185">Reference proteome</keyword>
<protein>
    <submittedName>
        <fullName evidence="1">Phage tail protein</fullName>
    </submittedName>
</protein>
<reference evidence="1" key="2">
    <citation type="submission" date="2020-02" db="EMBL/GenBank/DDBJ databases">
        <authorList>
            <person name="Matsumoto Y."/>
            <person name="Kinjo T."/>
            <person name="Motooka D."/>
            <person name="Nabeya D."/>
            <person name="Jung N."/>
            <person name="Uechi K."/>
            <person name="Horii T."/>
            <person name="Iida T."/>
            <person name="Fujita J."/>
            <person name="Nakamura S."/>
        </authorList>
    </citation>
    <scope>NUCLEOTIDE SEQUENCE</scope>
    <source>
        <strain evidence="1">JCM 12375</strain>
    </source>
</reference>
<reference evidence="2" key="3">
    <citation type="submission" date="2023-03" db="EMBL/GenBank/DDBJ databases">
        <title>Draft genome sequence of a Mycolicibacterium mageritense strain H4_3_1 isolated from a hybrid biological-inorganic system reactor.</title>
        <authorList>
            <person name="Feng X."/>
            <person name="Kazama D."/>
            <person name="Sato K."/>
            <person name="Kobayashi H."/>
        </authorList>
    </citation>
    <scope>NUCLEOTIDE SEQUENCE</scope>
    <source>
        <strain evidence="2">H4_3_1</strain>
    </source>
</reference>
<proteinExistence type="predicted"/>
<dbReference type="NCBIfam" id="TIGR02241">
    <property type="entry name" value="conserved hypothetical phage tail region protein"/>
    <property type="match status" value="1"/>
</dbReference>
<dbReference type="Pfam" id="PF06841">
    <property type="entry name" value="Phage_T4_gp19"/>
    <property type="match status" value="1"/>
</dbReference>
<dbReference type="RefSeq" id="WP_036436726.1">
    <property type="nucleotide sequence ID" value="NZ_AP022567.1"/>
</dbReference>
<accession>A0AAI8TY83</accession>
<dbReference type="EMBL" id="AP027452">
    <property type="protein sequence ID" value="BDY31039.1"/>
    <property type="molecule type" value="Genomic_DNA"/>
</dbReference>